<keyword evidence="2" id="KW-1185">Reference proteome</keyword>
<sequence length="517" mass="60894">MVEKYHDAMALCRWFGNPDLFITFTANPNWPELTEHLQTYTTEGSNLRPDLQSRVFKMKLDEMLGDFNKGLFFPLPVAVVYTIEFQKRGLPHAHILLWLEGTSKNPEPVVIDKFISAELPDKETDTEGFELVEQQMMHWPCGLERPFSPCMENGACSKKFPRAFVDNTSIDNSGYVLYRRRNDESKFVFKGVTRLDNRHVVPHNFNLLKKYKAHINVEWCCKTSAVKYLFKYITKGVDKATFVIVRPREGKKRKHSKKEESEPIDEISEYLDCRYVSACEAIWRIFAFHIHYHKPAVIRLHIHLQDQQRLLFDQLQRLENILSREDVEKTMLTEWMATNKREKEATDVGYISKKKAFDLTYVEFPKYYVWNSTKTWTRRKQGFAIGRIVHIHPSAGDLFYLKILLNIVKGATCFEDIKTVAGVLYATYKEACYIRGILDDDKEWHDVLKEVSQWATAYQICYLFVTLLLYCEVANPRELWNKNWRYLAEDVQHNRRKVFDFNGLDLNNVELEQYALI</sequence>
<gene>
    <name evidence="3" type="primary">LOC104733743</name>
</gene>
<evidence type="ECO:0000313" key="2">
    <source>
        <dbReference type="Proteomes" id="UP000694864"/>
    </source>
</evidence>
<dbReference type="PANTHER" id="PTHR10492:SF90">
    <property type="entry name" value="ATP-DEPENDENT DNA HELICASE"/>
    <property type="match status" value="1"/>
</dbReference>
<evidence type="ECO:0000259" key="1">
    <source>
        <dbReference type="Pfam" id="PF14214"/>
    </source>
</evidence>
<protein>
    <submittedName>
        <fullName evidence="3">Uncharacterized protein LOC104733743</fullName>
    </submittedName>
</protein>
<dbReference type="GeneID" id="104733743"/>
<dbReference type="InterPro" id="IPR025476">
    <property type="entry name" value="Helitron_helicase-like"/>
</dbReference>
<dbReference type="PANTHER" id="PTHR10492">
    <property type="match status" value="1"/>
</dbReference>
<reference evidence="2" key="1">
    <citation type="journal article" date="2014" name="Nat. Commun.">
        <title>The emerging biofuel crop Camelina sativa retains a highly undifferentiated hexaploid genome structure.</title>
        <authorList>
            <person name="Kagale S."/>
            <person name="Koh C."/>
            <person name="Nixon J."/>
            <person name="Bollina V."/>
            <person name="Clarke W.E."/>
            <person name="Tuteja R."/>
            <person name="Spillane C."/>
            <person name="Robinson S.J."/>
            <person name="Links M.G."/>
            <person name="Clarke C."/>
            <person name="Higgins E.E."/>
            <person name="Huebert T."/>
            <person name="Sharpe A.G."/>
            <person name="Parkin I.A."/>
        </authorList>
    </citation>
    <scope>NUCLEOTIDE SEQUENCE [LARGE SCALE GENOMIC DNA]</scope>
    <source>
        <strain evidence="2">cv. DH55</strain>
    </source>
</reference>
<organism evidence="2 3">
    <name type="scientific">Camelina sativa</name>
    <name type="common">False flax</name>
    <name type="synonym">Myagrum sativum</name>
    <dbReference type="NCBI Taxonomy" id="90675"/>
    <lineage>
        <taxon>Eukaryota</taxon>
        <taxon>Viridiplantae</taxon>
        <taxon>Streptophyta</taxon>
        <taxon>Embryophyta</taxon>
        <taxon>Tracheophyta</taxon>
        <taxon>Spermatophyta</taxon>
        <taxon>Magnoliopsida</taxon>
        <taxon>eudicotyledons</taxon>
        <taxon>Gunneridae</taxon>
        <taxon>Pentapetalae</taxon>
        <taxon>rosids</taxon>
        <taxon>malvids</taxon>
        <taxon>Brassicales</taxon>
        <taxon>Brassicaceae</taxon>
        <taxon>Camelineae</taxon>
        <taxon>Camelina</taxon>
    </lineage>
</organism>
<evidence type="ECO:0000313" key="3">
    <source>
        <dbReference type="RefSeq" id="XP_010451598.1"/>
    </source>
</evidence>
<dbReference type="Proteomes" id="UP000694864">
    <property type="component" value="Chromosome 12"/>
</dbReference>
<proteinExistence type="predicted"/>
<accession>A0ABM0V6G1</accession>
<feature type="domain" description="Helitron helicase-like" evidence="1">
    <location>
        <begin position="1"/>
        <end position="97"/>
    </location>
</feature>
<dbReference type="Pfam" id="PF14214">
    <property type="entry name" value="Helitron_like_N"/>
    <property type="match status" value="1"/>
</dbReference>
<dbReference type="RefSeq" id="XP_010451598.1">
    <property type="nucleotide sequence ID" value="XM_010453296.1"/>
</dbReference>
<reference evidence="3" key="2">
    <citation type="submission" date="2025-08" db="UniProtKB">
        <authorList>
            <consortium name="RefSeq"/>
        </authorList>
    </citation>
    <scope>IDENTIFICATION</scope>
    <source>
        <tissue evidence="3">Leaf</tissue>
    </source>
</reference>
<name>A0ABM0V6G1_CAMSA</name>